<dbReference type="Pfam" id="PF03886">
    <property type="entry name" value="ABC_trans_aux"/>
    <property type="match status" value="1"/>
</dbReference>
<organism evidence="2 3">
    <name type="scientific">Stakelama pacifica</name>
    <dbReference type="NCBI Taxonomy" id="517720"/>
    <lineage>
        <taxon>Bacteria</taxon>
        <taxon>Pseudomonadati</taxon>
        <taxon>Pseudomonadota</taxon>
        <taxon>Alphaproteobacteria</taxon>
        <taxon>Sphingomonadales</taxon>
        <taxon>Sphingomonadaceae</taxon>
        <taxon>Stakelama</taxon>
    </lineage>
</organism>
<dbReference type="RefSeq" id="WP_162848878.1">
    <property type="nucleotide sequence ID" value="NZ_BMLU01000019.1"/>
</dbReference>
<dbReference type="InterPro" id="IPR005586">
    <property type="entry name" value="ABC_trans_aux"/>
</dbReference>
<keyword evidence="3" id="KW-1185">Reference proteome</keyword>
<accession>A0A4R6FED8</accession>
<evidence type="ECO:0000259" key="1">
    <source>
        <dbReference type="Pfam" id="PF03886"/>
    </source>
</evidence>
<gene>
    <name evidence="2" type="ORF">EV664_112110</name>
</gene>
<dbReference type="SUPFAM" id="SSF159594">
    <property type="entry name" value="XCC0632-like"/>
    <property type="match status" value="1"/>
</dbReference>
<feature type="domain" description="ABC-type transport auxiliary lipoprotein component" evidence="1">
    <location>
        <begin position="39"/>
        <end position="198"/>
    </location>
</feature>
<protein>
    <submittedName>
        <fullName evidence="2">Cholesterol transport system auxiliary component</fullName>
    </submittedName>
</protein>
<comment type="caution">
    <text evidence="2">The sequence shown here is derived from an EMBL/GenBank/DDBJ whole genome shotgun (WGS) entry which is preliminary data.</text>
</comment>
<dbReference type="EMBL" id="SNWD01000012">
    <property type="protein sequence ID" value="TDN79631.1"/>
    <property type="molecule type" value="Genomic_DNA"/>
</dbReference>
<evidence type="ECO:0000313" key="3">
    <source>
        <dbReference type="Proteomes" id="UP000295493"/>
    </source>
</evidence>
<dbReference type="Gene3D" id="3.40.50.10610">
    <property type="entry name" value="ABC-type transport auxiliary lipoprotein component"/>
    <property type="match status" value="1"/>
</dbReference>
<proteinExistence type="predicted"/>
<name>A0A4R6FED8_9SPHN</name>
<dbReference type="Proteomes" id="UP000295493">
    <property type="component" value="Unassembled WGS sequence"/>
</dbReference>
<sequence>MNRIGKIAPLGLALLLGGCVGSLLGGGKPDNLFRLETALDPPVQQASAPATRRGVIFLPIDFAAEARSDRILVSRGAETLYLKDARWVTPAPDMLAGLARTVFAAQASEILLTTPRQAAGVDYALQLSVDRFEAVYAPAAGKKDPPVVRVEGEARLFRMSDRTVVATRRFEADAPAQDNRVSAIVSAFSVATDQYLVQLVEWTRVRTQSSSPS</sequence>
<dbReference type="AlphaFoldDB" id="A0A4R6FED8"/>
<dbReference type="PROSITE" id="PS51257">
    <property type="entry name" value="PROKAR_LIPOPROTEIN"/>
    <property type="match status" value="1"/>
</dbReference>
<reference evidence="2 3" key="1">
    <citation type="submission" date="2019-03" db="EMBL/GenBank/DDBJ databases">
        <title>Genomic Encyclopedia of Type Strains, Phase IV (KMG-IV): sequencing the most valuable type-strain genomes for metagenomic binning, comparative biology and taxonomic classification.</title>
        <authorList>
            <person name="Goeker M."/>
        </authorList>
    </citation>
    <scope>NUCLEOTIDE SEQUENCE [LARGE SCALE GENOMIC DNA]</scope>
    <source>
        <strain evidence="2 3">DSM 25059</strain>
    </source>
</reference>
<evidence type="ECO:0000313" key="2">
    <source>
        <dbReference type="EMBL" id="TDN79631.1"/>
    </source>
</evidence>